<evidence type="ECO:0000256" key="4">
    <source>
        <dbReference type="ARBA" id="ARBA00023172"/>
    </source>
</evidence>
<reference evidence="8" key="2">
    <citation type="journal article" date="2021" name="Microbiome">
        <title>Successional dynamics and alternative stable states in a saline activated sludge microbial community over 9 years.</title>
        <authorList>
            <person name="Wang Y."/>
            <person name="Ye J."/>
            <person name="Ju F."/>
            <person name="Liu L."/>
            <person name="Boyd J.A."/>
            <person name="Deng Y."/>
            <person name="Parks D.H."/>
            <person name="Jiang X."/>
            <person name="Yin X."/>
            <person name="Woodcroft B.J."/>
            <person name="Tyson G.W."/>
            <person name="Hugenholtz P."/>
            <person name="Polz M.F."/>
            <person name="Zhang T."/>
        </authorList>
    </citation>
    <scope>NUCLEOTIDE SEQUENCE</scope>
    <source>
        <strain evidence="8">HKST-UBA09</strain>
    </source>
</reference>
<dbReference type="Pfam" id="PF14520">
    <property type="entry name" value="HHH_5"/>
    <property type="match status" value="1"/>
</dbReference>
<dbReference type="Proteomes" id="UP000714915">
    <property type="component" value="Unassembled WGS sequence"/>
</dbReference>
<comment type="subunit">
    <text evidence="6">Homotetramer. Forms an RuvA(8)-RuvB(12)-Holliday junction (HJ) complex. HJ DNA is sandwiched between 2 RuvA tetramers; dsDNA enters through RuvA and exits via RuvB. An RuvB hexamer assembles on each DNA strand where it exits the tetramer. Each RuvB hexamer is contacted by two RuvA subunits (via domain III) on 2 adjacent RuvB subunits; this complex drives branch migration. In the full resolvosome a probable DNA-RuvA(4)-RuvB(12)-RuvC(2) complex forms which resolves the HJ.</text>
</comment>
<feature type="domain" description="DNA helicase Holliday junction RuvA type" evidence="7">
    <location>
        <begin position="1"/>
        <end position="60"/>
    </location>
</feature>
<comment type="caution">
    <text evidence="6">Lacks conserved residue(s) required for the propagation of feature annotation.</text>
</comment>
<dbReference type="InterPro" id="IPR010994">
    <property type="entry name" value="RuvA_2-like"/>
</dbReference>
<evidence type="ECO:0000313" key="8">
    <source>
        <dbReference type="EMBL" id="MCA9386402.1"/>
    </source>
</evidence>
<dbReference type="GO" id="GO:0005524">
    <property type="term" value="F:ATP binding"/>
    <property type="evidence" value="ECO:0007669"/>
    <property type="project" value="InterPro"/>
</dbReference>
<keyword evidence="5 6" id="KW-0234">DNA repair</keyword>
<comment type="domain">
    <text evidence="6">Has three domains with a flexible linker between the domains II and III and assumes an 'L' shape. Domain III is highly mobile and contacts RuvB.</text>
</comment>
<dbReference type="Gene3D" id="1.10.150.20">
    <property type="entry name" value="5' to 3' exonuclease, C-terminal subdomain"/>
    <property type="match status" value="1"/>
</dbReference>
<dbReference type="GO" id="GO:0006281">
    <property type="term" value="P:DNA repair"/>
    <property type="evidence" value="ECO:0007669"/>
    <property type="project" value="UniProtKB-UniRule"/>
</dbReference>
<evidence type="ECO:0000256" key="3">
    <source>
        <dbReference type="ARBA" id="ARBA00023125"/>
    </source>
</evidence>
<protein>
    <recommendedName>
        <fullName evidence="6">Holliday junction branch migration complex subunit RuvA</fullName>
    </recommendedName>
</protein>
<dbReference type="InterPro" id="IPR013849">
    <property type="entry name" value="DNA_helicase_Holl-junc_RuvA_I"/>
</dbReference>
<keyword evidence="8" id="KW-0378">Hydrolase</keyword>
<organism evidence="8 9">
    <name type="scientific">Candidatus Dojkabacteria bacterium</name>
    <dbReference type="NCBI Taxonomy" id="2099670"/>
    <lineage>
        <taxon>Bacteria</taxon>
        <taxon>Candidatus Dojkabacteria</taxon>
    </lineage>
</organism>
<dbReference type="Gene3D" id="2.40.50.140">
    <property type="entry name" value="Nucleic acid-binding proteins"/>
    <property type="match status" value="1"/>
</dbReference>
<dbReference type="InterPro" id="IPR000085">
    <property type="entry name" value="RuvA"/>
</dbReference>
<evidence type="ECO:0000256" key="5">
    <source>
        <dbReference type="ARBA" id="ARBA00023204"/>
    </source>
</evidence>
<evidence type="ECO:0000313" key="9">
    <source>
        <dbReference type="Proteomes" id="UP000714915"/>
    </source>
</evidence>
<feature type="region of interest" description="Domain III" evidence="6">
    <location>
        <begin position="144"/>
        <end position="194"/>
    </location>
</feature>
<keyword evidence="1 6" id="KW-0963">Cytoplasm</keyword>
<comment type="caution">
    <text evidence="8">The sequence shown here is derived from an EMBL/GenBank/DDBJ whole genome shotgun (WGS) entry which is preliminary data.</text>
</comment>
<name>A0A955L947_9BACT</name>
<gene>
    <name evidence="6 8" type="primary">ruvA</name>
    <name evidence="8" type="ORF">KC669_00020</name>
</gene>
<keyword evidence="2 6" id="KW-0227">DNA damage</keyword>
<comment type="function">
    <text evidence="6">The RuvA-RuvB-RuvC complex processes Holliday junction (HJ) DNA during genetic recombination and DNA repair, while the RuvA-RuvB complex plays an important role in the rescue of blocked DNA replication forks via replication fork reversal (RFR). RuvA specifically binds to HJ cruciform DNA, conferring on it an open structure. The RuvB hexamer acts as an ATP-dependent pump, pulling dsDNA into and through the RuvAB complex. HJ branch migration allows RuvC to scan DNA until it finds its consensus sequence, where it cleaves and resolves the cruciform DNA.</text>
</comment>
<dbReference type="SUPFAM" id="SSF50249">
    <property type="entry name" value="Nucleic acid-binding proteins"/>
    <property type="match status" value="1"/>
</dbReference>
<reference evidence="8" key="1">
    <citation type="submission" date="2020-04" db="EMBL/GenBank/DDBJ databases">
        <authorList>
            <person name="Zhang T."/>
        </authorList>
    </citation>
    <scope>NUCLEOTIDE SEQUENCE</scope>
    <source>
        <strain evidence="8">HKST-UBA09</strain>
    </source>
</reference>
<dbReference type="HAMAP" id="MF_00031">
    <property type="entry name" value="DNA_HJ_migration_RuvA"/>
    <property type="match status" value="1"/>
</dbReference>
<dbReference type="NCBIfam" id="TIGR00084">
    <property type="entry name" value="ruvA"/>
    <property type="match status" value="1"/>
</dbReference>
<keyword evidence="3 6" id="KW-0238">DNA-binding</keyword>
<evidence type="ECO:0000256" key="6">
    <source>
        <dbReference type="HAMAP-Rule" id="MF_00031"/>
    </source>
</evidence>
<dbReference type="InterPro" id="IPR012340">
    <property type="entry name" value="NA-bd_OB-fold"/>
</dbReference>
<dbReference type="EMBL" id="JAGQLF010000001">
    <property type="protein sequence ID" value="MCA9386402.1"/>
    <property type="molecule type" value="Genomic_DNA"/>
</dbReference>
<dbReference type="GO" id="GO:0048476">
    <property type="term" value="C:Holliday junction resolvase complex"/>
    <property type="evidence" value="ECO:0007669"/>
    <property type="project" value="UniProtKB-UniRule"/>
</dbReference>
<proteinExistence type="inferred from homology"/>
<dbReference type="AlphaFoldDB" id="A0A955L947"/>
<accession>A0A955L947</accession>
<comment type="subcellular location">
    <subcellularLocation>
        <location evidence="6">Cytoplasm</location>
    </subcellularLocation>
</comment>
<keyword evidence="4 6" id="KW-0233">DNA recombination</keyword>
<dbReference type="GO" id="GO:0016787">
    <property type="term" value="F:hydrolase activity"/>
    <property type="evidence" value="ECO:0007669"/>
    <property type="project" value="UniProtKB-KW"/>
</dbReference>
<evidence type="ECO:0000256" key="2">
    <source>
        <dbReference type="ARBA" id="ARBA00022763"/>
    </source>
</evidence>
<dbReference type="Pfam" id="PF01330">
    <property type="entry name" value="RuvA_N"/>
    <property type="match status" value="1"/>
</dbReference>
<dbReference type="GO" id="GO:0006310">
    <property type="term" value="P:DNA recombination"/>
    <property type="evidence" value="ECO:0007669"/>
    <property type="project" value="UniProtKB-UniRule"/>
</dbReference>
<dbReference type="GO" id="GO:0000400">
    <property type="term" value="F:four-way junction DNA binding"/>
    <property type="evidence" value="ECO:0007669"/>
    <property type="project" value="UniProtKB-UniRule"/>
</dbReference>
<evidence type="ECO:0000256" key="1">
    <source>
        <dbReference type="ARBA" id="ARBA00022490"/>
    </source>
</evidence>
<dbReference type="GO" id="GO:0009378">
    <property type="term" value="F:four-way junction helicase activity"/>
    <property type="evidence" value="ECO:0007669"/>
    <property type="project" value="InterPro"/>
</dbReference>
<dbReference type="GO" id="GO:0005737">
    <property type="term" value="C:cytoplasm"/>
    <property type="evidence" value="ECO:0007669"/>
    <property type="project" value="UniProtKB-SubCell"/>
</dbReference>
<comment type="similarity">
    <text evidence="6">Belongs to the RuvA family.</text>
</comment>
<sequence length="194" mass="21079">MIGFLSGKIKTIFDDGSLIILSNGVGWKVNAVNTGAIKEDQEIELFIHTNVREDDISLWGFTSQEELSLFKKLLSISGVGAKTALNIITSKGYNEVVSSIYNGDAKGLKVSSVGAKTAEKIIIELRDKVPAPTDATLLGQTGTFDNSKVENVKEALKNLGYKERDIVSNLTKLDNLFISDASEQDIIKKLLSTL</sequence>
<dbReference type="SUPFAM" id="SSF47781">
    <property type="entry name" value="RuvA domain 2-like"/>
    <property type="match status" value="1"/>
</dbReference>
<evidence type="ECO:0000259" key="7">
    <source>
        <dbReference type="Pfam" id="PF01330"/>
    </source>
</evidence>